<reference evidence="9 10" key="1">
    <citation type="submission" date="2020-08" db="EMBL/GenBank/DDBJ databases">
        <title>Genomic Encyclopedia of Type Strains, Phase IV (KMG-IV): sequencing the most valuable type-strain genomes for metagenomic binning, comparative biology and taxonomic classification.</title>
        <authorList>
            <person name="Goeker M."/>
        </authorList>
    </citation>
    <scope>NUCLEOTIDE SEQUENCE [LARGE SCALE GENOMIC DNA]</scope>
    <source>
        <strain evidence="9 10">DSM 26736</strain>
    </source>
</reference>
<dbReference type="GO" id="GO:0004222">
    <property type="term" value="F:metalloendopeptidase activity"/>
    <property type="evidence" value="ECO:0007669"/>
    <property type="project" value="InterPro"/>
</dbReference>
<dbReference type="GO" id="GO:0051603">
    <property type="term" value="P:proteolysis involved in protein catabolic process"/>
    <property type="evidence" value="ECO:0007669"/>
    <property type="project" value="TreeGrafter"/>
</dbReference>
<accession>A0A840YL47</accession>
<keyword evidence="10" id="KW-1185">Reference proteome</keyword>
<keyword evidence="7" id="KW-0732">Signal</keyword>
<evidence type="ECO:0000313" key="9">
    <source>
        <dbReference type="EMBL" id="MBB5710076.1"/>
    </source>
</evidence>
<dbReference type="GO" id="GO:0016020">
    <property type="term" value="C:membrane"/>
    <property type="evidence" value="ECO:0007669"/>
    <property type="project" value="TreeGrafter"/>
</dbReference>
<evidence type="ECO:0000313" key="10">
    <source>
        <dbReference type="Proteomes" id="UP000527143"/>
    </source>
</evidence>
<feature type="signal peptide" evidence="7">
    <location>
        <begin position="1"/>
        <end position="25"/>
    </location>
</feature>
<evidence type="ECO:0000256" key="5">
    <source>
        <dbReference type="ARBA" id="ARBA00022833"/>
    </source>
</evidence>
<dbReference type="Proteomes" id="UP000527143">
    <property type="component" value="Unassembled WGS sequence"/>
</dbReference>
<organism evidence="9 10">
    <name type="scientific">Sphingomonas xinjiangensis</name>
    <dbReference type="NCBI Taxonomy" id="643568"/>
    <lineage>
        <taxon>Bacteria</taxon>
        <taxon>Pseudomonadati</taxon>
        <taxon>Pseudomonadota</taxon>
        <taxon>Alphaproteobacteria</taxon>
        <taxon>Sphingomonadales</taxon>
        <taxon>Sphingomonadaceae</taxon>
        <taxon>Sphingomonas</taxon>
    </lineage>
</organism>
<evidence type="ECO:0000256" key="4">
    <source>
        <dbReference type="ARBA" id="ARBA00022801"/>
    </source>
</evidence>
<feature type="domain" description="Peptidase M48" evidence="8">
    <location>
        <begin position="60"/>
        <end position="244"/>
    </location>
</feature>
<evidence type="ECO:0000256" key="1">
    <source>
        <dbReference type="ARBA" id="ARBA00001947"/>
    </source>
</evidence>
<keyword evidence="5" id="KW-0862">Zinc</keyword>
<dbReference type="AlphaFoldDB" id="A0A840YL47"/>
<dbReference type="CDD" id="cd07324">
    <property type="entry name" value="M48C_Oma1-like"/>
    <property type="match status" value="1"/>
</dbReference>
<feature type="chain" id="PRO_5032427838" evidence="7">
    <location>
        <begin position="26"/>
        <end position="485"/>
    </location>
</feature>
<dbReference type="GO" id="GO:0046872">
    <property type="term" value="F:metal ion binding"/>
    <property type="evidence" value="ECO:0007669"/>
    <property type="project" value="UniProtKB-KW"/>
</dbReference>
<protein>
    <submittedName>
        <fullName evidence="9">Putative Zn-dependent protease</fullName>
    </submittedName>
</protein>
<sequence>MTRRRVALAALPVACFLAACGSAEQARQGPAISQEDSEYGAEHHPQLLAEFGGAYSGPQASYLRAVGERVAEGANLGDACTFTLVNSDVVNAFAVPGCYIYVTRGLVAVVTSEAELASVLGHEIGHIVARHSQRQEQRSVWRKLGVIAVSLTGSERLTQLAGQAAQYFGLRYSRNQEYQADDLGVGYLRNAGYDVYAAAEMLADLQRQEQFMQATSSRDAARSVPEWALSHPLTEHRIERARNTARKTGLKDDAFPEDAEGFLTKVDGLLYGDDPEQGFVIGRRFAHPGMRVSFEAPSGFTLTNTPRAVGLNGPEGVSGEFGGGRMPPEGLKGYAEALASQLIGDTSAQVERATATTINGLPGLLLQIRVAVRNGSVPLSIAAYDGGGGEAYHFIVMAPPGDVHAGSVDALFQSFRRLSAQEAAALKPRFVRAVRVSAGDTQDSLVGRMADPAPRALFELLNGRSTDRSITPGALVKIVTYRDQR</sequence>
<comment type="cofactor">
    <cofactor evidence="1">
        <name>Zn(2+)</name>
        <dbReference type="ChEBI" id="CHEBI:29105"/>
    </cofactor>
</comment>
<dbReference type="Gene3D" id="3.30.2010.10">
    <property type="entry name" value="Metalloproteases ('zincins'), catalytic domain"/>
    <property type="match status" value="1"/>
</dbReference>
<evidence type="ECO:0000259" key="8">
    <source>
        <dbReference type="Pfam" id="PF01435"/>
    </source>
</evidence>
<keyword evidence="6" id="KW-0482">Metalloprotease</keyword>
<proteinExistence type="predicted"/>
<gene>
    <name evidence="9" type="ORF">FHT02_001304</name>
</gene>
<dbReference type="InterPro" id="IPR051156">
    <property type="entry name" value="Mito/Outer_Membr_Metalloprot"/>
</dbReference>
<evidence type="ECO:0000256" key="6">
    <source>
        <dbReference type="ARBA" id="ARBA00023049"/>
    </source>
</evidence>
<dbReference type="Pfam" id="PF01435">
    <property type="entry name" value="Peptidase_M48"/>
    <property type="match status" value="1"/>
</dbReference>
<comment type="caution">
    <text evidence="9">The sequence shown here is derived from an EMBL/GenBank/DDBJ whole genome shotgun (WGS) entry which is preliminary data.</text>
</comment>
<keyword evidence="4" id="KW-0378">Hydrolase</keyword>
<keyword evidence="3" id="KW-0479">Metal-binding</keyword>
<name>A0A840YL47_9SPHN</name>
<dbReference type="EMBL" id="JACIJF010000003">
    <property type="protein sequence ID" value="MBB5710076.1"/>
    <property type="molecule type" value="Genomic_DNA"/>
</dbReference>
<keyword evidence="2 9" id="KW-0645">Protease</keyword>
<dbReference type="PANTHER" id="PTHR22726">
    <property type="entry name" value="METALLOENDOPEPTIDASE OMA1"/>
    <property type="match status" value="1"/>
</dbReference>
<dbReference type="PANTHER" id="PTHR22726:SF1">
    <property type="entry name" value="METALLOENDOPEPTIDASE OMA1, MITOCHONDRIAL"/>
    <property type="match status" value="1"/>
</dbReference>
<evidence type="ECO:0000256" key="2">
    <source>
        <dbReference type="ARBA" id="ARBA00022670"/>
    </source>
</evidence>
<evidence type="ECO:0000256" key="7">
    <source>
        <dbReference type="SAM" id="SignalP"/>
    </source>
</evidence>
<evidence type="ECO:0000256" key="3">
    <source>
        <dbReference type="ARBA" id="ARBA00022723"/>
    </source>
</evidence>
<dbReference type="RefSeq" id="WP_184085697.1">
    <property type="nucleotide sequence ID" value="NZ_JACIJF010000003.1"/>
</dbReference>
<dbReference type="PROSITE" id="PS51257">
    <property type="entry name" value="PROKAR_LIPOPROTEIN"/>
    <property type="match status" value="1"/>
</dbReference>
<dbReference type="InterPro" id="IPR001915">
    <property type="entry name" value="Peptidase_M48"/>
</dbReference>